<dbReference type="EMBL" id="CP023189">
    <property type="protein sequence ID" value="AXM99845.1"/>
    <property type="molecule type" value="Genomic_DNA"/>
</dbReference>
<evidence type="ECO:0000256" key="4">
    <source>
        <dbReference type="ARBA" id="ARBA00022553"/>
    </source>
</evidence>
<dbReference type="CDD" id="cd06225">
    <property type="entry name" value="HAMP"/>
    <property type="match status" value="1"/>
</dbReference>
<feature type="domain" description="Histidine kinase" evidence="11">
    <location>
        <begin position="61"/>
        <end position="282"/>
    </location>
</feature>
<comment type="catalytic activity">
    <reaction evidence="1">
        <text>ATP + protein L-histidine = ADP + protein N-phospho-L-histidine.</text>
        <dbReference type="EC" id="2.7.13.3"/>
    </reaction>
</comment>
<dbReference type="Gene3D" id="3.30.565.10">
    <property type="entry name" value="Histidine kinase-like ATPase, C-terminal domain"/>
    <property type="match status" value="1"/>
</dbReference>
<dbReference type="InterPro" id="IPR003660">
    <property type="entry name" value="HAMP_dom"/>
</dbReference>
<dbReference type="PROSITE" id="PS50885">
    <property type="entry name" value="HAMP"/>
    <property type="match status" value="1"/>
</dbReference>
<keyword evidence="7 13" id="KW-0418">Kinase</keyword>
<dbReference type="InterPro" id="IPR003661">
    <property type="entry name" value="HisK_dim/P_dom"/>
</dbReference>
<dbReference type="Pfam" id="PF02518">
    <property type="entry name" value="HATPase_c"/>
    <property type="match status" value="1"/>
</dbReference>
<dbReference type="InterPro" id="IPR003594">
    <property type="entry name" value="HATPase_dom"/>
</dbReference>
<dbReference type="InterPro" id="IPR050428">
    <property type="entry name" value="TCS_sensor_his_kinase"/>
</dbReference>
<dbReference type="InterPro" id="IPR036890">
    <property type="entry name" value="HATPase_C_sf"/>
</dbReference>
<evidence type="ECO:0000256" key="7">
    <source>
        <dbReference type="ARBA" id="ARBA00022777"/>
    </source>
</evidence>
<dbReference type="InterPro" id="IPR004358">
    <property type="entry name" value="Sig_transdc_His_kin-like_C"/>
</dbReference>
<evidence type="ECO:0000256" key="6">
    <source>
        <dbReference type="ARBA" id="ARBA00022692"/>
    </source>
</evidence>
<keyword evidence="8" id="KW-1133">Transmembrane helix</keyword>
<evidence type="ECO:0000256" key="3">
    <source>
        <dbReference type="ARBA" id="ARBA00012438"/>
    </source>
</evidence>
<proteinExistence type="predicted"/>
<evidence type="ECO:0000256" key="2">
    <source>
        <dbReference type="ARBA" id="ARBA00004370"/>
    </source>
</evidence>
<dbReference type="PANTHER" id="PTHR45436:SF8">
    <property type="entry name" value="HISTIDINE KINASE"/>
    <property type="match status" value="1"/>
</dbReference>
<evidence type="ECO:0000256" key="8">
    <source>
        <dbReference type="ARBA" id="ARBA00022989"/>
    </source>
</evidence>
<dbReference type="GO" id="GO:0000155">
    <property type="term" value="F:phosphorelay sensor kinase activity"/>
    <property type="evidence" value="ECO:0007669"/>
    <property type="project" value="InterPro"/>
</dbReference>
<dbReference type="InterPro" id="IPR005467">
    <property type="entry name" value="His_kinase_dom"/>
</dbReference>
<evidence type="ECO:0000259" key="11">
    <source>
        <dbReference type="PROSITE" id="PS50109"/>
    </source>
</evidence>
<dbReference type="SMART" id="SM00387">
    <property type="entry name" value="HATPase_c"/>
    <property type="match status" value="1"/>
</dbReference>
<keyword evidence="5" id="KW-0808">Transferase</keyword>
<keyword evidence="9" id="KW-0902">Two-component regulatory system</keyword>
<dbReference type="Proteomes" id="UP000256572">
    <property type="component" value="Chromosome"/>
</dbReference>
<gene>
    <name evidence="13" type="ORF">CJF59_04300</name>
</gene>
<keyword evidence="10" id="KW-0472">Membrane</keyword>
<evidence type="ECO:0000313" key="14">
    <source>
        <dbReference type="Proteomes" id="UP000256572"/>
    </source>
</evidence>
<evidence type="ECO:0000256" key="9">
    <source>
        <dbReference type="ARBA" id="ARBA00023012"/>
    </source>
</evidence>
<dbReference type="SUPFAM" id="SSF55874">
    <property type="entry name" value="ATPase domain of HSP90 chaperone/DNA topoisomerase II/histidine kinase"/>
    <property type="match status" value="1"/>
</dbReference>
<dbReference type="PROSITE" id="PS50109">
    <property type="entry name" value="HIS_KIN"/>
    <property type="match status" value="1"/>
</dbReference>
<dbReference type="AlphaFoldDB" id="A0AAN1PGJ2"/>
<keyword evidence="6" id="KW-0812">Transmembrane</keyword>
<dbReference type="PRINTS" id="PR00344">
    <property type="entry name" value="BCTRLSENSOR"/>
</dbReference>
<evidence type="ECO:0000256" key="5">
    <source>
        <dbReference type="ARBA" id="ARBA00022679"/>
    </source>
</evidence>
<reference evidence="13 14" key="2">
    <citation type="submission" date="2018-08" db="EMBL/GenBank/DDBJ databases">
        <title>Acetobacter oryzifermentans sp. nov., isolated from Korea traditional vinegar and reclassification of Acetobacter pasteurianus subsp. ascendens (Henneberg 1898) as Acetobacter ascendens comb. nov.</title>
        <authorList>
            <person name="Cho G.Y."/>
            <person name="Lee S.H."/>
        </authorList>
    </citation>
    <scope>NUCLEOTIDE SEQUENCE [LARGE SCALE GENOMIC DNA]</scope>
    <source>
        <strain evidence="13 14">SH</strain>
    </source>
</reference>
<dbReference type="SUPFAM" id="SSF47384">
    <property type="entry name" value="Homodimeric domain of signal transducing histidine kinase"/>
    <property type="match status" value="1"/>
</dbReference>
<evidence type="ECO:0000313" key="13">
    <source>
        <dbReference type="EMBL" id="AXM99845.1"/>
    </source>
</evidence>
<dbReference type="CDD" id="cd00082">
    <property type="entry name" value="HisKA"/>
    <property type="match status" value="1"/>
</dbReference>
<dbReference type="InterPro" id="IPR036097">
    <property type="entry name" value="HisK_dim/P_sf"/>
</dbReference>
<dbReference type="PANTHER" id="PTHR45436">
    <property type="entry name" value="SENSOR HISTIDINE KINASE YKOH"/>
    <property type="match status" value="1"/>
</dbReference>
<keyword evidence="4" id="KW-0597">Phosphoprotein</keyword>
<dbReference type="Gene3D" id="1.10.287.130">
    <property type="match status" value="1"/>
</dbReference>
<dbReference type="CDD" id="cd00075">
    <property type="entry name" value="HATPase"/>
    <property type="match status" value="1"/>
</dbReference>
<accession>A0AAN1PGJ2</accession>
<dbReference type="SMART" id="SM00388">
    <property type="entry name" value="HisKA"/>
    <property type="match status" value="1"/>
</dbReference>
<dbReference type="RefSeq" id="WP_089179373.1">
    <property type="nucleotide sequence ID" value="NZ_CP023189.1"/>
</dbReference>
<dbReference type="EC" id="2.7.13.3" evidence="3"/>
<evidence type="ECO:0000259" key="12">
    <source>
        <dbReference type="PROSITE" id="PS50885"/>
    </source>
</evidence>
<comment type="subcellular location">
    <subcellularLocation>
        <location evidence="2">Membrane</location>
    </subcellularLocation>
</comment>
<sequence>MFQRIIHLIHKTTAAITHGNLSQRIPLTGNGNGGDEVTTAINTMLDSISQQMDNVRQTSNAIAHDLRAPIARARSQLEDGALHAHTEAELRTAIEHAIEQLDHVTSICDALLRIAQIEAGSRHSAFSQFDLVPALRDILELYSAVAEDRGITIKTIFPEKLPFYGDRTMFQQAIANVLDNAIKFSPPKGVIACSAQLILPSPHSENDGIVEITITDHGIGMTPRDIAHATQRFFRAKQTHHISGSGLGLSLVQAIVQRHGGQLHLAHNNPGLIVRIEVPLPRTKISKTMEINR</sequence>
<evidence type="ECO:0000256" key="10">
    <source>
        <dbReference type="ARBA" id="ARBA00023136"/>
    </source>
</evidence>
<name>A0AAN1PGJ2_9PROT</name>
<feature type="domain" description="HAMP" evidence="12">
    <location>
        <begin position="3"/>
        <end position="53"/>
    </location>
</feature>
<organism evidence="13 14">
    <name type="scientific">Acetobacter pomorum</name>
    <dbReference type="NCBI Taxonomy" id="65959"/>
    <lineage>
        <taxon>Bacteria</taxon>
        <taxon>Pseudomonadati</taxon>
        <taxon>Pseudomonadota</taxon>
        <taxon>Alphaproteobacteria</taxon>
        <taxon>Acetobacterales</taxon>
        <taxon>Acetobacteraceae</taxon>
        <taxon>Acetobacter</taxon>
    </lineage>
</organism>
<reference evidence="13 14" key="1">
    <citation type="submission" date="2017-09" db="EMBL/GenBank/DDBJ databases">
        <authorList>
            <person name="Kim K.H."/>
            <person name="Chun B.H."/>
            <person name="Han G.S."/>
            <person name="Hyun S.G."/>
            <person name="Jeon C.O."/>
        </authorList>
    </citation>
    <scope>NUCLEOTIDE SEQUENCE [LARGE SCALE GENOMIC DNA]</scope>
    <source>
        <strain evidence="13 14">SH</strain>
    </source>
</reference>
<evidence type="ECO:0000256" key="1">
    <source>
        <dbReference type="ARBA" id="ARBA00000085"/>
    </source>
</evidence>
<protein>
    <recommendedName>
        <fullName evidence="3">histidine kinase</fullName>
        <ecNumber evidence="3">2.7.13.3</ecNumber>
    </recommendedName>
</protein>
<dbReference type="GO" id="GO:0005886">
    <property type="term" value="C:plasma membrane"/>
    <property type="evidence" value="ECO:0007669"/>
    <property type="project" value="TreeGrafter"/>
</dbReference>